<dbReference type="Proteomes" id="UP000515162">
    <property type="component" value="Chromosome X"/>
</dbReference>
<proteinExistence type="predicted"/>
<gene>
    <name evidence="2" type="primary">LOC117146952</name>
</gene>
<evidence type="ECO:0000313" key="2">
    <source>
        <dbReference type="RefSeq" id="XP_033169501.1"/>
    </source>
</evidence>
<keyword evidence="1" id="KW-1185">Reference proteome</keyword>
<reference evidence="2" key="1">
    <citation type="submission" date="2025-08" db="UniProtKB">
        <authorList>
            <consortium name="RefSeq"/>
        </authorList>
    </citation>
    <scope>IDENTIFICATION</scope>
    <source>
        <strain evidence="2">Mau12</strain>
        <tissue evidence="2">Whole Body</tissue>
    </source>
</reference>
<evidence type="ECO:0000313" key="1">
    <source>
        <dbReference type="Proteomes" id="UP000515162"/>
    </source>
</evidence>
<accession>A0A6P8L291</accession>
<dbReference type="RefSeq" id="XP_033169501.1">
    <property type="nucleotide sequence ID" value="XM_033313610.1"/>
</dbReference>
<name>A0A6P8L291_DROMA</name>
<sequence>MQPRNKLSKCLTNITPCVQQTCSYGTRRHLLAMQAMSAQMNRESNISEYPTSPRAGGLPTAVCLLSRNVPNSARNEVKTAFIRYGKSMNELARSARKLYKNARLRSLPLRKPMRGKTNDPDARPLRVPVPSAWAMSERYYPSGKLLAEEEAMSVILLKSVYLFYPSIVFAKNCAKCLNVLFYFICFIQKYIF</sequence>
<organism evidence="1 2">
    <name type="scientific">Drosophila mauritiana</name>
    <name type="common">Fruit fly</name>
    <dbReference type="NCBI Taxonomy" id="7226"/>
    <lineage>
        <taxon>Eukaryota</taxon>
        <taxon>Metazoa</taxon>
        <taxon>Ecdysozoa</taxon>
        <taxon>Arthropoda</taxon>
        <taxon>Hexapoda</taxon>
        <taxon>Insecta</taxon>
        <taxon>Pterygota</taxon>
        <taxon>Neoptera</taxon>
        <taxon>Endopterygota</taxon>
        <taxon>Diptera</taxon>
        <taxon>Brachycera</taxon>
        <taxon>Muscomorpha</taxon>
        <taxon>Ephydroidea</taxon>
        <taxon>Drosophilidae</taxon>
        <taxon>Drosophila</taxon>
        <taxon>Sophophora</taxon>
    </lineage>
</organism>
<dbReference type="GeneID" id="117146952"/>
<protein>
    <submittedName>
        <fullName evidence="2">Uncharacterized protein LOC117146952 isoform X1</fullName>
    </submittedName>
</protein>
<dbReference type="AlphaFoldDB" id="A0A6P8L291"/>